<proteinExistence type="predicted"/>
<gene>
    <name evidence="1" type="ORF">FJTKL_13482</name>
</gene>
<dbReference type="EMBL" id="JBAWTH010000076">
    <property type="protein sequence ID" value="KAL2279412.1"/>
    <property type="molecule type" value="Genomic_DNA"/>
</dbReference>
<sequence>MAGENLIDNPRDWGHDKSPFFKLPPEIRNKIYRETFTASEVALVIDPPLHIHVVPVTGRRSIFNTANSNHHFLLTCVQVYLEALALYWSTTVIRNGCEGHFSRGYFLNRIPAVAKPYIQHLRDVNGAPSRGSRWLRGELIRWSSSLAESFDEFPSLKSCLIKDWRRGHSRNLIVPYEIDQAVARHPNVHIIEKDITWETDPPHPGFGPIRRFPSGYPVLVRQVCSSELSPSLPPRCQHIFLNRTTGRKILWVQGHGFQRFSDEECVDMLIDPVPNQTARRLMVV</sequence>
<name>A0ABR4EAF0_9PEZI</name>
<protein>
    <submittedName>
        <fullName evidence="1">Uncharacterized protein</fullName>
    </submittedName>
</protein>
<reference evidence="1 2" key="1">
    <citation type="submission" date="2024-03" db="EMBL/GenBank/DDBJ databases">
        <title>A high-quality draft genome sequence of Diaporthe vaccinii, a causative agent of upright dieback and viscid rot disease in cranberry plants.</title>
        <authorList>
            <person name="Sarrasin M."/>
            <person name="Lang B.F."/>
            <person name="Burger G."/>
        </authorList>
    </citation>
    <scope>NUCLEOTIDE SEQUENCE [LARGE SCALE GENOMIC DNA]</scope>
    <source>
        <strain evidence="1 2">IS7</strain>
    </source>
</reference>
<organism evidence="1 2">
    <name type="scientific">Diaporthe vaccinii</name>
    <dbReference type="NCBI Taxonomy" id="105482"/>
    <lineage>
        <taxon>Eukaryota</taxon>
        <taxon>Fungi</taxon>
        <taxon>Dikarya</taxon>
        <taxon>Ascomycota</taxon>
        <taxon>Pezizomycotina</taxon>
        <taxon>Sordariomycetes</taxon>
        <taxon>Sordariomycetidae</taxon>
        <taxon>Diaporthales</taxon>
        <taxon>Diaporthaceae</taxon>
        <taxon>Diaporthe</taxon>
        <taxon>Diaporthe eres species complex</taxon>
    </lineage>
</organism>
<dbReference type="PANTHER" id="PTHR42085:SF2">
    <property type="entry name" value="F-BOX DOMAIN-CONTAINING PROTEIN"/>
    <property type="match status" value="1"/>
</dbReference>
<evidence type="ECO:0000313" key="1">
    <source>
        <dbReference type="EMBL" id="KAL2279412.1"/>
    </source>
</evidence>
<comment type="caution">
    <text evidence="1">The sequence shown here is derived from an EMBL/GenBank/DDBJ whole genome shotgun (WGS) entry which is preliminary data.</text>
</comment>
<accession>A0ABR4EAF0</accession>
<dbReference type="InterPro" id="IPR038883">
    <property type="entry name" value="AN11006-like"/>
</dbReference>
<evidence type="ECO:0000313" key="2">
    <source>
        <dbReference type="Proteomes" id="UP001600888"/>
    </source>
</evidence>
<dbReference type="Proteomes" id="UP001600888">
    <property type="component" value="Unassembled WGS sequence"/>
</dbReference>
<dbReference type="PANTHER" id="PTHR42085">
    <property type="entry name" value="F-BOX DOMAIN-CONTAINING PROTEIN"/>
    <property type="match status" value="1"/>
</dbReference>
<keyword evidence="2" id="KW-1185">Reference proteome</keyword>